<dbReference type="GeneID" id="30309319"/>
<sequence>MTDDAVITTTEYTVRVEGVGWVYRTNPFLRVERFDSYPPVILRSWGHARELADEVIEQYARVRAFDLAEKVRICSREVVARRSDWSPTDDVLVVFDFGSSESQSAV</sequence>
<keyword evidence="2" id="KW-1185">Reference proteome</keyword>
<gene>
    <name evidence="1" type="ORF">GAL1_3</name>
</gene>
<evidence type="ECO:0000313" key="1">
    <source>
        <dbReference type="EMBL" id="AKJ72016.1"/>
    </source>
</evidence>
<proteinExistence type="predicted"/>
<dbReference type="EMBL" id="KR053194">
    <property type="protein sequence ID" value="AKJ72016.1"/>
    <property type="molecule type" value="Genomic_DNA"/>
</dbReference>
<dbReference type="RefSeq" id="YP_009324395.1">
    <property type="nucleotide sequence ID" value="NC_031936.1"/>
</dbReference>
<evidence type="ECO:0000313" key="2">
    <source>
        <dbReference type="Proteomes" id="UP000201404"/>
    </source>
</evidence>
<name>A0A161BYI4_9CAUD</name>
<dbReference type="KEGG" id="vg:30309319"/>
<reference evidence="1 2" key="1">
    <citation type="submission" date="2015-04" db="EMBL/GenBank/DDBJ databases">
        <title>Locating and activating molecular 'time bombs': can Mycolata prophages be selectively induced en masse to biologically control activated sludge foaming?</title>
        <authorList>
            <person name="Dyson Z.A."/>
            <person name="Brown T.L."/>
            <person name="Farrar B."/>
            <person name="Doyle S."/>
            <person name="Tucci J."/>
            <person name="Seviour R.J."/>
            <person name="Petrovski S."/>
        </authorList>
    </citation>
    <scope>NUCLEOTIDE SEQUENCE [LARGE SCALE GENOMIC DNA]</scope>
</reference>
<organism evidence="1 2">
    <name type="scientific">Gordonia phage GAL1</name>
    <dbReference type="NCBI Taxonomy" id="1647469"/>
    <lineage>
        <taxon>Viruses</taxon>
        <taxon>Duplodnaviria</taxon>
        <taxon>Heunggongvirae</taxon>
        <taxon>Uroviricota</taxon>
        <taxon>Caudoviricetes</taxon>
        <taxon>Galunavirus</taxon>
        <taxon>Galunavirus GAL1</taxon>
    </lineage>
</organism>
<protein>
    <submittedName>
        <fullName evidence="1">Uncharacterized protein</fullName>
    </submittedName>
</protein>
<accession>A0A161BYI4</accession>
<dbReference type="Proteomes" id="UP000201404">
    <property type="component" value="Genome"/>
</dbReference>